<protein>
    <recommendedName>
        <fullName evidence="3">DUF1279 domain-containing protein</fullName>
    </recommendedName>
</protein>
<dbReference type="Pfam" id="PF10306">
    <property type="entry name" value="FLILHELTA"/>
    <property type="match status" value="1"/>
</dbReference>
<dbReference type="InterPro" id="IPR018811">
    <property type="entry name" value="MRX11"/>
</dbReference>
<evidence type="ECO:0008006" key="3">
    <source>
        <dbReference type="Google" id="ProtNLM"/>
    </source>
</evidence>
<dbReference type="PANTHER" id="PTHR28002:SF1">
    <property type="entry name" value="MIOREX COMPLEX COMPONENT 11"/>
    <property type="match status" value="1"/>
</dbReference>
<keyword evidence="2" id="KW-1185">Reference proteome</keyword>
<comment type="caution">
    <text evidence="1">The sequence shown here is derived from an EMBL/GenBank/DDBJ whole genome shotgun (WGS) entry which is preliminary data.</text>
</comment>
<accession>A0ABP9YMA9</accession>
<organism evidence="1 2">
    <name type="scientific">Mucor flavus</name>
    <dbReference type="NCBI Taxonomy" id="439312"/>
    <lineage>
        <taxon>Eukaryota</taxon>
        <taxon>Fungi</taxon>
        <taxon>Fungi incertae sedis</taxon>
        <taxon>Mucoromycota</taxon>
        <taxon>Mucoromycotina</taxon>
        <taxon>Mucoromycetes</taxon>
        <taxon>Mucorales</taxon>
        <taxon>Mucorineae</taxon>
        <taxon>Mucoraceae</taxon>
        <taxon>Mucor</taxon>
    </lineage>
</organism>
<name>A0ABP9YMA9_9FUNG</name>
<dbReference type="Proteomes" id="UP001473302">
    <property type="component" value="Unassembled WGS sequence"/>
</dbReference>
<sequence length="162" mass="18216">MSLLFTPLRHGVNKTIPLFQKSYTTTSTTQPALTGYRKYVQQFKSKPGSYMTSFVILHELTAVAPFPFIYMALDNSSLKIPFPENIVSEGNKFINKARVYYKYPPLESDNRVMVNLVTTYCIVKALLPLRIAASAAMTPFMAERVIGPTVAFIRKAVKPKAK</sequence>
<evidence type="ECO:0000313" key="1">
    <source>
        <dbReference type="EMBL" id="GAA5807985.1"/>
    </source>
</evidence>
<dbReference type="EMBL" id="BAABUK010000003">
    <property type="protein sequence ID" value="GAA5807985.1"/>
    <property type="molecule type" value="Genomic_DNA"/>
</dbReference>
<gene>
    <name evidence="1" type="ORF">MFLAVUS_001366</name>
</gene>
<evidence type="ECO:0000313" key="2">
    <source>
        <dbReference type="Proteomes" id="UP001473302"/>
    </source>
</evidence>
<reference evidence="1 2" key="1">
    <citation type="submission" date="2024-04" db="EMBL/GenBank/DDBJ databases">
        <title>genome sequences of Mucor flavus KT1a and Helicostylum pulchrum KT1b strains isolated from the surface of a dry-aged beef.</title>
        <authorList>
            <person name="Toyotome T."/>
            <person name="Hosono M."/>
            <person name="Torimaru M."/>
            <person name="Fukuda K."/>
            <person name="Mikami N."/>
        </authorList>
    </citation>
    <scope>NUCLEOTIDE SEQUENCE [LARGE SCALE GENOMIC DNA]</scope>
    <source>
        <strain evidence="1 2">KT1a</strain>
    </source>
</reference>
<proteinExistence type="predicted"/>
<dbReference type="PANTHER" id="PTHR28002">
    <property type="entry name" value="MIOREX COMPLEX COMPONENT 11"/>
    <property type="match status" value="1"/>
</dbReference>